<organism evidence="2 3">
    <name type="scientific">Tetragenococcus halophilus subsp. halophilus</name>
    <dbReference type="NCBI Taxonomy" id="1513897"/>
    <lineage>
        <taxon>Bacteria</taxon>
        <taxon>Bacillati</taxon>
        <taxon>Bacillota</taxon>
        <taxon>Bacilli</taxon>
        <taxon>Lactobacillales</taxon>
        <taxon>Enterococcaceae</taxon>
        <taxon>Tetragenococcus</taxon>
    </lineage>
</organism>
<dbReference type="CDD" id="cd04301">
    <property type="entry name" value="NAT_SF"/>
    <property type="match status" value="1"/>
</dbReference>
<keyword evidence="2" id="KW-0808">Transferase</keyword>
<dbReference type="RefSeq" id="WP_103103479.1">
    <property type="nucleotide sequence ID" value="NZ_BDEC01000040.1"/>
</dbReference>
<evidence type="ECO:0000313" key="3">
    <source>
        <dbReference type="Proteomes" id="UP000236214"/>
    </source>
</evidence>
<evidence type="ECO:0000313" key="2">
    <source>
        <dbReference type="EMBL" id="GBD68325.1"/>
    </source>
</evidence>
<accession>A0A2H6CTL7</accession>
<dbReference type="GO" id="GO:0016747">
    <property type="term" value="F:acyltransferase activity, transferring groups other than amino-acyl groups"/>
    <property type="evidence" value="ECO:0007669"/>
    <property type="project" value="InterPro"/>
</dbReference>
<dbReference type="PROSITE" id="PS51186">
    <property type="entry name" value="GNAT"/>
    <property type="match status" value="1"/>
</dbReference>
<reference evidence="2 3" key="1">
    <citation type="submission" date="2016-05" db="EMBL/GenBank/DDBJ databases">
        <title>Whole genome sequencing of Tetragenococcus halophilus subsp. halophilus NISL 7118.</title>
        <authorList>
            <person name="Shiwa Y."/>
            <person name="Nishimura I."/>
            <person name="Yoshikawa H."/>
            <person name="Koyama Y."/>
            <person name="Oguma T."/>
        </authorList>
    </citation>
    <scope>NUCLEOTIDE SEQUENCE [LARGE SCALE GENOMIC DNA]</scope>
    <source>
        <strain evidence="2 3">NISL 7118</strain>
    </source>
</reference>
<dbReference type="InterPro" id="IPR000182">
    <property type="entry name" value="GNAT_dom"/>
</dbReference>
<protein>
    <submittedName>
        <fullName evidence="2">Putative acetyltransferase</fullName>
    </submittedName>
</protein>
<sequence>MIFRTADIQDIPRIMTLTAQGIAALKKQGSPQWQDGYGPSWQQVEQNIKEGAGYVLEDEKVVAYAALIKGTDPVYTAIKEGGWLGEGPYVSIHRVVVDNQKTGKGLAQKLLRQLIDVSQQLGYRDIRIDTYHLNIGMQKAIINAGFVYRGKVQFPIPYGGRWAYQYLLE</sequence>
<dbReference type="Gene3D" id="3.40.630.30">
    <property type="match status" value="1"/>
</dbReference>
<evidence type="ECO:0000259" key="1">
    <source>
        <dbReference type="PROSITE" id="PS51186"/>
    </source>
</evidence>
<feature type="domain" description="N-acetyltransferase" evidence="1">
    <location>
        <begin position="1"/>
        <end position="169"/>
    </location>
</feature>
<name>A0A2H6CTL7_TETHA</name>
<dbReference type="SUPFAM" id="SSF55729">
    <property type="entry name" value="Acyl-CoA N-acyltransferases (Nat)"/>
    <property type="match status" value="1"/>
</dbReference>
<proteinExistence type="predicted"/>
<comment type="caution">
    <text evidence="2">The sequence shown here is derived from an EMBL/GenBank/DDBJ whole genome shotgun (WGS) entry which is preliminary data.</text>
</comment>
<dbReference type="Proteomes" id="UP000236214">
    <property type="component" value="Unassembled WGS sequence"/>
</dbReference>
<dbReference type="Pfam" id="PF00583">
    <property type="entry name" value="Acetyltransf_1"/>
    <property type="match status" value="1"/>
</dbReference>
<dbReference type="EMBL" id="BDEC01000040">
    <property type="protein sequence ID" value="GBD68325.1"/>
    <property type="molecule type" value="Genomic_DNA"/>
</dbReference>
<dbReference type="AlphaFoldDB" id="A0A2H6CTL7"/>
<keyword evidence="3" id="KW-1185">Reference proteome</keyword>
<gene>
    <name evidence="2" type="ORF">TEHN7118_1131</name>
</gene>
<dbReference type="InterPro" id="IPR016181">
    <property type="entry name" value="Acyl_CoA_acyltransferase"/>
</dbReference>